<keyword evidence="3" id="KW-1134">Transmembrane beta strand</keyword>
<dbReference type="STRING" id="1004.SAMN05661012_00848"/>
<dbReference type="Gene3D" id="3.55.50.30">
    <property type="match status" value="1"/>
</dbReference>
<dbReference type="InterPro" id="IPR008969">
    <property type="entry name" value="CarboxyPept-like_regulatory"/>
</dbReference>
<evidence type="ECO:0000256" key="8">
    <source>
        <dbReference type="ARBA" id="ARBA00023170"/>
    </source>
</evidence>
<evidence type="ECO:0000256" key="4">
    <source>
        <dbReference type="ARBA" id="ARBA00022692"/>
    </source>
</evidence>
<evidence type="ECO:0000256" key="2">
    <source>
        <dbReference type="ARBA" id="ARBA00022448"/>
    </source>
</evidence>
<dbReference type="Pfam" id="PF00593">
    <property type="entry name" value="TonB_dep_Rec_b-barrel"/>
    <property type="match status" value="1"/>
</dbReference>
<dbReference type="Gene3D" id="2.40.170.20">
    <property type="entry name" value="TonB-dependent receptor, beta-barrel domain"/>
    <property type="match status" value="1"/>
</dbReference>
<dbReference type="Pfam" id="PF13715">
    <property type="entry name" value="CarbopepD_reg_2"/>
    <property type="match status" value="1"/>
</dbReference>
<dbReference type="GO" id="GO:0009279">
    <property type="term" value="C:cell outer membrane"/>
    <property type="evidence" value="ECO:0007669"/>
    <property type="project" value="UniProtKB-SubCell"/>
</dbReference>
<feature type="domain" description="TonB-dependent receptor-like beta-barrel" evidence="12">
    <location>
        <begin position="431"/>
        <end position="985"/>
    </location>
</feature>
<feature type="domain" description="TonB-dependent receptor plug" evidence="13">
    <location>
        <begin position="216"/>
        <end position="361"/>
    </location>
</feature>
<dbReference type="EMBL" id="FPIZ01000002">
    <property type="protein sequence ID" value="SFW26169.1"/>
    <property type="molecule type" value="Genomic_DNA"/>
</dbReference>
<keyword evidence="5 11" id="KW-0732">Signal</keyword>
<keyword evidence="7 10" id="KW-0472">Membrane</keyword>
<organism evidence="14 16">
    <name type="scientific">Chitinophaga sancti</name>
    <dbReference type="NCBI Taxonomy" id="1004"/>
    <lineage>
        <taxon>Bacteria</taxon>
        <taxon>Pseudomonadati</taxon>
        <taxon>Bacteroidota</taxon>
        <taxon>Chitinophagia</taxon>
        <taxon>Chitinophagales</taxon>
        <taxon>Chitinophagaceae</taxon>
        <taxon>Chitinophaga</taxon>
    </lineage>
</organism>
<keyword evidence="6 10" id="KW-0798">TonB box</keyword>
<dbReference type="InterPro" id="IPR036942">
    <property type="entry name" value="Beta-barrel_TonB_sf"/>
</dbReference>
<dbReference type="Gene3D" id="2.60.40.1120">
    <property type="entry name" value="Carboxypeptidase-like, regulatory domain"/>
    <property type="match status" value="1"/>
</dbReference>
<reference evidence="15 17" key="2">
    <citation type="submission" date="2023-11" db="EMBL/GenBank/DDBJ databases">
        <title>MicrobeMod: A computational toolkit for identifying prokaryotic methylation and restriction-modification with nanopore sequencing.</title>
        <authorList>
            <person name="Crits-Christoph A."/>
            <person name="Kang S.C."/>
            <person name="Lee H."/>
            <person name="Ostrov N."/>
        </authorList>
    </citation>
    <scope>NUCLEOTIDE SEQUENCE [LARGE SCALE GENOMIC DNA]</scope>
    <source>
        <strain evidence="15 17">ATCC 23090</strain>
    </source>
</reference>
<evidence type="ECO:0000313" key="17">
    <source>
        <dbReference type="Proteomes" id="UP001326715"/>
    </source>
</evidence>
<reference evidence="14 16" key="1">
    <citation type="submission" date="2016-11" db="EMBL/GenBank/DDBJ databases">
        <authorList>
            <person name="Jaros S."/>
            <person name="Januszkiewicz K."/>
            <person name="Wedrychowicz H."/>
        </authorList>
    </citation>
    <scope>NUCLEOTIDE SEQUENCE [LARGE SCALE GENOMIC DNA]</scope>
    <source>
        <strain evidence="14 16">DSM 784</strain>
    </source>
</reference>
<comment type="similarity">
    <text evidence="10">Belongs to the TonB-dependent receptor family.</text>
</comment>
<dbReference type="PANTHER" id="PTHR30069">
    <property type="entry name" value="TONB-DEPENDENT OUTER MEMBRANE RECEPTOR"/>
    <property type="match status" value="1"/>
</dbReference>
<dbReference type="Pfam" id="PF07715">
    <property type="entry name" value="Plug"/>
    <property type="match status" value="1"/>
</dbReference>
<dbReference type="InterPro" id="IPR039426">
    <property type="entry name" value="TonB-dep_rcpt-like"/>
</dbReference>
<sequence>MVKDVIKIACLLLITAICHAQTISFHTEKGWKLDHALLALSVQSGVNIAFNPADADMIAVPARSFDKQSIESIVSSLLNGTGLAFRLQGKRLVVYKSATPAPKRIVPPPTAAANRYIISGRVLAEDGTALPSASIRLRELNQFFTTDHNGNFTMILSNASAFTLDITYVGFQQQTLRIDQLKTDTILPTVFLKEVSLRLKDIAVTANRTFEGSSNSSLMITREMIEQTPALSLNDLLNQIPNRAIAAPSLQQVQQINLRASFAPTTDNRGAYELSNSFGVAIVMDGNAISNNMNMQSYNPGYRGMTGSFITSPSGWGLSGTGTTNYSGDYTFGGTDLRQIPPDNIESIEVISGVASAKYGDLTDGAIIIERQAGVSKGYFRTQLRDAATTASFSKGFRLSPKAGVMNASFNYVNSTFDSREKLKNYERINGNIIWTNYYGKNNRLKNTTIVDYGRNLDGIKRDPDDASSTRARFDSWNFSISDKVTYRVNGKFVKNITANVRYSEGHQYTYREWNVNSAYVLYTTATTTGIHEGSYAPGIYLAQAIVDGRPVGLNGSLDVANEFRTGRINHYLTAGGNYNYGRNKGLGQLADPSVPRIGAYVNTTSGGKTMGERYYDYSRVVPQQDFGFYAEDVFKTPVANNYLHVRAGGRIDVQNGKISGSPRINTNYELNRHLRIGLAYGLAFKSPALSMRYPGPSFTEIPLLNAYNGKEAESYSLIYVNRYEMTNKDLKSSKSQTFELSTQYHKNGWNISGNVYGKWNTNGINTTVKYTPVVLPMYSATIVEGAKPIVTLDSMKRFQIETHSFGNSLKSTHYGAELIISTPQVKAIATSFTLSTGINRSLSTTTANSWISRPNGVTNTNPDYALRGLYPPRSEYTTYSNGRITAVTHIPKISLIIQFTAECTLISKTRTQARAGIPIGYLTNNFDMVYLSEFDKDDPRYGYLYQPESETNSNRAPSPLMNFHMSVGKEIRQRFKFAFNVYNVFNYQPYYITAGNTYEFPNAAPTFGAEVSVKF</sequence>
<keyword evidence="4" id="KW-0812">Transmembrane</keyword>
<dbReference type="GO" id="GO:0015344">
    <property type="term" value="F:siderophore uptake transmembrane transporter activity"/>
    <property type="evidence" value="ECO:0007669"/>
    <property type="project" value="TreeGrafter"/>
</dbReference>
<evidence type="ECO:0000256" key="1">
    <source>
        <dbReference type="ARBA" id="ARBA00004571"/>
    </source>
</evidence>
<dbReference type="Proteomes" id="UP001326715">
    <property type="component" value="Chromosome"/>
</dbReference>
<dbReference type="InterPro" id="IPR012910">
    <property type="entry name" value="Plug_dom"/>
</dbReference>
<feature type="signal peptide" evidence="11">
    <location>
        <begin position="1"/>
        <end position="20"/>
    </location>
</feature>
<feature type="chain" id="PRO_5012995654" evidence="11">
    <location>
        <begin position="21"/>
        <end position="1016"/>
    </location>
</feature>
<evidence type="ECO:0000313" key="14">
    <source>
        <dbReference type="EMBL" id="SFW26169.1"/>
    </source>
</evidence>
<dbReference type="EMBL" id="CP140154">
    <property type="protein sequence ID" value="WQG91427.1"/>
    <property type="molecule type" value="Genomic_DNA"/>
</dbReference>
<dbReference type="OrthoDB" id="1151166at2"/>
<gene>
    <name evidence="14" type="ORF">SAMN05661012_00848</name>
    <name evidence="15" type="ORF">SR876_07940</name>
</gene>
<dbReference type="GO" id="GO:0044718">
    <property type="term" value="P:siderophore transmembrane transport"/>
    <property type="evidence" value="ECO:0007669"/>
    <property type="project" value="TreeGrafter"/>
</dbReference>
<proteinExistence type="inferred from homology"/>
<evidence type="ECO:0000256" key="11">
    <source>
        <dbReference type="SAM" id="SignalP"/>
    </source>
</evidence>
<dbReference type="RefSeq" id="WP_072357347.1">
    <property type="nucleotide sequence ID" value="NZ_CP139972.1"/>
</dbReference>
<dbReference type="Proteomes" id="UP000183788">
    <property type="component" value="Unassembled WGS sequence"/>
</dbReference>
<keyword evidence="8 14" id="KW-0675">Receptor</keyword>
<evidence type="ECO:0000256" key="10">
    <source>
        <dbReference type="RuleBase" id="RU003357"/>
    </source>
</evidence>
<evidence type="ECO:0000313" key="15">
    <source>
        <dbReference type="EMBL" id="WQG91427.1"/>
    </source>
</evidence>
<dbReference type="AlphaFoldDB" id="A0A1K1MSV6"/>
<keyword evidence="9" id="KW-0998">Cell outer membrane</keyword>
<dbReference type="InterPro" id="IPR000531">
    <property type="entry name" value="Beta-barrel_TonB"/>
</dbReference>
<evidence type="ECO:0000256" key="9">
    <source>
        <dbReference type="ARBA" id="ARBA00023237"/>
    </source>
</evidence>
<protein>
    <submittedName>
        <fullName evidence="14 15">TonB-dependent receptor</fullName>
    </submittedName>
</protein>
<evidence type="ECO:0000256" key="7">
    <source>
        <dbReference type="ARBA" id="ARBA00023136"/>
    </source>
</evidence>
<accession>A0A1K1MSV6</accession>
<dbReference type="Gene3D" id="2.170.130.10">
    <property type="entry name" value="TonB-dependent receptor, plug domain"/>
    <property type="match status" value="1"/>
</dbReference>
<dbReference type="SUPFAM" id="SSF56935">
    <property type="entry name" value="Porins"/>
    <property type="match status" value="1"/>
</dbReference>
<dbReference type="InterPro" id="IPR037066">
    <property type="entry name" value="Plug_dom_sf"/>
</dbReference>
<keyword evidence="2" id="KW-0813">Transport</keyword>
<evidence type="ECO:0000256" key="6">
    <source>
        <dbReference type="ARBA" id="ARBA00023077"/>
    </source>
</evidence>
<evidence type="ECO:0000259" key="12">
    <source>
        <dbReference type="Pfam" id="PF00593"/>
    </source>
</evidence>
<evidence type="ECO:0000256" key="3">
    <source>
        <dbReference type="ARBA" id="ARBA00022452"/>
    </source>
</evidence>
<comment type="subcellular location">
    <subcellularLocation>
        <location evidence="1">Cell outer membrane</location>
        <topology evidence="1">Multi-pass membrane protein</topology>
    </subcellularLocation>
</comment>
<keyword evidence="17" id="KW-1185">Reference proteome</keyword>
<evidence type="ECO:0000256" key="5">
    <source>
        <dbReference type="ARBA" id="ARBA00022729"/>
    </source>
</evidence>
<dbReference type="SUPFAM" id="SSF49464">
    <property type="entry name" value="Carboxypeptidase regulatory domain-like"/>
    <property type="match status" value="1"/>
</dbReference>
<name>A0A1K1MSV6_9BACT</name>
<evidence type="ECO:0000259" key="13">
    <source>
        <dbReference type="Pfam" id="PF07715"/>
    </source>
</evidence>
<evidence type="ECO:0000313" key="16">
    <source>
        <dbReference type="Proteomes" id="UP000183788"/>
    </source>
</evidence>
<dbReference type="PANTHER" id="PTHR30069:SF29">
    <property type="entry name" value="HEMOGLOBIN AND HEMOGLOBIN-HAPTOGLOBIN-BINDING PROTEIN 1-RELATED"/>
    <property type="match status" value="1"/>
</dbReference>